<proteinExistence type="predicted"/>
<evidence type="ECO:0000313" key="2">
    <source>
        <dbReference type="EMBL" id="KAG9233272.1"/>
    </source>
</evidence>
<name>A0A9P7YGV6_9HELO</name>
<evidence type="ECO:0000313" key="3">
    <source>
        <dbReference type="Proteomes" id="UP000824998"/>
    </source>
</evidence>
<dbReference type="EMBL" id="MU251508">
    <property type="protein sequence ID" value="KAG9233272.1"/>
    <property type="molecule type" value="Genomic_DNA"/>
</dbReference>
<reference evidence="2" key="1">
    <citation type="journal article" date="2021" name="IMA Fungus">
        <title>Genomic characterization of three marine fungi, including Emericellopsis atlantica sp. nov. with signatures of a generalist lifestyle and marine biomass degradation.</title>
        <authorList>
            <person name="Hagestad O.C."/>
            <person name="Hou L."/>
            <person name="Andersen J.H."/>
            <person name="Hansen E.H."/>
            <person name="Altermark B."/>
            <person name="Li C."/>
            <person name="Kuhnert E."/>
            <person name="Cox R.J."/>
            <person name="Crous P.W."/>
            <person name="Spatafora J.W."/>
            <person name="Lail K."/>
            <person name="Amirebrahimi M."/>
            <person name="Lipzen A."/>
            <person name="Pangilinan J."/>
            <person name="Andreopoulos W."/>
            <person name="Hayes R.D."/>
            <person name="Ng V."/>
            <person name="Grigoriev I.V."/>
            <person name="Jackson S.A."/>
            <person name="Sutton T.D.S."/>
            <person name="Dobson A.D.W."/>
            <person name="Rama T."/>
        </authorList>
    </citation>
    <scope>NUCLEOTIDE SEQUENCE</scope>
    <source>
        <strain evidence="2">TRa018bII</strain>
    </source>
</reference>
<organism evidence="2 3">
    <name type="scientific">Amylocarpus encephaloides</name>
    <dbReference type="NCBI Taxonomy" id="45428"/>
    <lineage>
        <taxon>Eukaryota</taxon>
        <taxon>Fungi</taxon>
        <taxon>Dikarya</taxon>
        <taxon>Ascomycota</taxon>
        <taxon>Pezizomycotina</taxon>
        <taxon>Leotiomycetes</taxon>
        <taxon>Helotiales</taxon>
        <taxon>Helotiales incertae sedis</taxon>
        <taxon>Amylocarpus</taxon>
    </lineage>
</organism>
<sequence>MSRLSLDSVHQRVYPIVDLLVSRPPLIGTLFINHSKDQTYLRTAEVITLYVAVLPLEAAASEPNRWILVLRTSKQTTATVELKQADPLGNTVVCCSDGPRLLETGELEGCVKNWAFEVQKGSSLRDWLDRLVKTGLTRYRLVGGLGSRWWMDCVLRQLSSFVGQLHELNDMGIWIRLAWDENGKPVYPGMMQTLAKGTWLEME</sequence>
<dbReference type="AlphaFoldDB" id="A0A9P7YGV6"/>
<evidence type="ECO:0000259" key="1">
    <source>
        <dbReference type="Pfam" id="PF24968"/>
    </source>
</evidence>
<dbReference type="OrthoDB" id="5227884at2759"/>
<protein>
    <recommendedName>
        <fullName evidence="1">DUF7770 domain-containing protein</fullName>
    </recommendedName>
</protein>
<feature type="domain" description="DUF7770" evidence="1">
    <location>
        <begin position="60"/>
        <end position="184"/>
    </location>
</feature>
<comment type="caution">
    <text evidence="2">The sequence shown here is derived from an EMBL/GenBank/DDBJ whole genome shotgun (WGS) entry which is preliminary data.</text>
</comment>
<dbReference type="Pfam" id="PF24968">
    <property type="entry name" value="DUF7770"/>
    <property type="match status" value="1"/>
</dbReference>
<dbReference type="Proteomes" id="UP000824998">
    <property type="component" value="Unassembled WGS sequence"/>
</dbReference>
<gene>
    <name evidence="2" type="ORF">BJ875DRAFT_51132</name>
</gene>
<dbReference type="InterPro" id="IPR056672">
    <property type="entry name" value="DUF7770"/>
</dbReference>
<accession>A0A9P7YGV6</accession>
<keyword evidence="3" id="KW-1185">Reference proteome</keyword>